<dbReference type="InterPro" id="IPR049481">
    <property type="entry name" value="SMN_G2-BD"/>
</dbReference>
<dbReference type="PANTHER" id="PTHR39267:SF1">
    <property type="entry name" value="SURVIVAL MOTOR NEURON PROTEIN"/>
    <property type="match status" value="1"/>
</dbReference>
<dbReference type="CDD" id="cd22851">
    <property type="entry name" value="SMN_N"/>
    <property type="match status" value="1"/>
</dbReference>
<accession>A0A2G5ESK8</accession>
<evidence type="ECO:0000313" key="3">
    <source>
        <dbReference type="Proteomes" id="UP000230069"/>
    </source>
</evidence>
<proteinExistence type="predicted"/>
<dbReference type="STRING" id="218851.A0A2G5ESK8"/>
<dbReference type="OrthoDB" id="197400at2759"/>
<dbReference type="EMBL" id="KZ305022">
    <property type="protein sequence ID" value="PIA58709.1"/>
    <property type="molecule type" value="Genomic_DNA"/>
</dbReference>
<keyword evidence="3" id="KW-1185">Reference proteome</keyword>
<dbReference type="Pfam" id="PF20636">
    <property type="entry name" value="SMN_G2-BD"/>
    <property type="match status" value="1"/>
</dbReference>
<name>A0A2G5ESK8_AQUCA</name>
<dbReference type="InParanoid" id="A0A2G5ESK8"/>
<organism evidence="2 3">
    <name type="scientific">Aquilegia coerulea</name>
    <name type="common">Rocky mountain columbine</name>
    <dbReference type="NCBI Taxonomy" id="218851"/>
    <lineage>
        <taxon>Eukaryota</taxon>
        <taxon>Viridiplantae</taxon>
        <taxon>Streptophyta</taxon>
        <taxon>Embryophyta</taxon>
        <taxon>Tracheophyta</taxon>
        <taxon>Spermatophyta</taxon>
        <taxon>Magnoliopsida</taxon>
        <taxon>Ranunculales</taxon>
        <taxon>Ranunculaceae</taxon>
        <taxon>Thalictroideae</taxon>
        <taxon>Aquilegia</taxon>
    </lineage>
</organism>
<protein>
    <recommendedName>
        <fullName evidence="1">Survival Motor Neuron Gemin2-binding domain-containing protein</fullName>
    </recommendedName>
</protein>
<gene>
    <name evidence="2" type="ORF">AQUCO_00500566v1</name>
</gene>
<evidence type="ECO:0000313" key="2">
    <source>
        <dbReference type="EMBL" id="PIA58709.1"/>
    </source>
</evidence>
<dbReference type="AlphaFoldDB" id="A0A2G5ESK8"/>
<sequence>MSSSKQTDPWDDSALLNAFDHAITKYKKMHKNERFESSISGESVLTGSGEALSTFNVQLVEETPHATTSSTKDAGDAYDSLLVEENHRTGSHSDESHKQTSNDTHVQEVLEEYIDSQGVDAHNELLKQYYELEEQRQKILQQLQQAGYWNNQYSGELGDPSEHWGSCSAQAHQEFNGQASHPTVVSYCSPCVCPCLVTPCLSMPPCSLGGACVGKKDAAATPITCTSGPGKLSSLDDDTIVKTAMGAAERAISSMNLKVAGCYTKPEGSSEGQIEHSASPETDLAVVLNAWYSAGFYTGKYVFEQSISKGRHG</sequence>
<evidence type="ECO:0000259" key="1">
    <source>
        <dbReference type="Pfam" id="PF20636"/>
    </source>
</evidence>
<dbReference type="InterPro" id="IPR040424">
    <property type="entry name" value="Smn1"/>
</dbReference>
<feature type="domain" description="Survival Motor Neuron Gemin2-binding" evidence="1">
    <location>
        <begin position="4"/>
        <end position="31"/>
    </location>
</feature>
<reference evidence="2 3" key="1">
    <citation type="submission" date="2017-09" db="EMBL/GenBank/DDBJ databases">
        <title>WGS assembly of Aquilegia coerulea Goldsmith.</title>
        <authorList>
            <person name="Hodges S."/>
            <person name="Kramer E."/>
            <person name="Nordborg M."/>
            <person name="Tomkins J."/>
            <person name="Borevitz J."/>
            <person name="Derieg N."/>
            <person name="Yan J."/>
            <person name="Mihaltcheva S."/>
            <person name="Hayes R.D."/>
            <person name="Rokhsar D."/>
        </authorList>
    </citation>
    <scope>NUCLEOTIDE SEQUENCE [LARGE SCALE GENOMIC DNA]</scope>
    <source>
        <strain evidence="3">cv. Goldsmith</strain>
    </source>
</reference>
<dbReference type="PANTHER" id="PTHR39267">
    <property type="entry name" value="SURVIVAL MOTOR NEURON-LIKE PROTEIN 1"/>
    <property type="match status" value="1"/>
</dbReference>
<dbReference type="Proteomes" id="UP000230069">
    <property type="component" value="Unassembled WGS sequence"/>
</dbReference>